<feature type="domain" description="FIST C-domain" evidence="2">
    <location>
        <begin position="297"/>
        <end position="371"/>
    </location>
</feature>
<protein>
    <submittedName>
        <fullName evidence="3">F-box only protein 22</fullName>
    </submittedName>
</protein>
<sequence>MNFGHVVSTTPPIAENILKYMNARDLCSCAKVCTLWNKIAQTEKKRRMNIGWFLQVHYQQHMWIFKDYGIALMSRPGDCNTPCGSNSNCLECSLSATKNHEEEMRQVFEAVRIQPYFCIAFATSGYLSSFEKLFPAFRYSSEPAKKKARNNYYLRDYLRAVKEKALKEHLPDQCPVSFIISPGIVGCWKNAVPVEVEEGTALSGLLFPQVPGMEIHHFAVDGRRCNVDKLVPTDASVKCLLVFLTQRGSSIAVKLVRSCIERENGKVAVGGAIVDRTESLTGTVIAFCGPSVKAASVILTQEDGKEQFERKLKQFQETDLLNSENKCFAFMFVCVARGFHLHKEYNLESSVFRKLYPNVPLIGLFGNGEIGINYIPSKCENNLDQKKSA</sequence>
<dbReference type="OMA" id="LWRECSR"/>
<dbReference type="GO" id="GO:0000209">
    <property type="term" value="P:protein polyubiquitination"/>
    <property type="evidence" value="ECO:0007669"/>
    <property type="project" value="TreeGrafter"/>
</dbReference>
<dbReference type="STRING" id="407821.A0A087T182"/>
<evidence type="ECO:0000259" key="1">
    <source>
        <dbReference type="Pfam" id="PF00646"/>
    </source>
</evidence>
<feature type="domain" description="F-box" evidence="1">
    <location>
        <begin position="13"/>
        <end position="45"/>
    </location>
</feature>
<evidence type="ECO:0000313" key="3">
    <source>
        <dbReference type="EMBL" id="KFM58871.1"/>
    </source>
</evidence>
<gene>
    <name evidence="3" type="ORF">X975_08190</name>
</gene>
<dbReference type="Pfam" id="PF00646">
    <property type="entry name" value="F-box"/>
    <property type="match status" value="1"/>
</dbReference>
<dbReference type="PANTHER" id="PTHR14939:SF5">
    <property type="entry name" value="F-BOX ONLY PROTEIN 22"/>
    <property type="match status" value="1"/>
</dbReference>
<dbReference type="InterPro" id="IPR019494">
    <property type="entry name" value="FIST_C"/>
</dbReference>
<evidence type="ECO:0000259" key="2">
    <source>
        <dbReference type="Pfam" id="PF10442"/>
    </source>
</evidence>
<dbReference type="OrthoDB" id="199913at2759"/>
<organism evidence="3 4">
    <name type="scientific">Stegodyphus mimosarum</name>
    <name type="common">African social velvet spider</name>
    <dbReference type="NCBI Taxonomy" id="407821"/>
    <lineage>
        <taxon>Eukaryota</taxon>
        <taxon>Metazoa</taxon>
        <taxon>Ecdysozoa</taxon>
        <taxon>Arthropoda</taxon>
        <taxon>Chelicerata</taxon>
        <taxon>Arachnida</taxon>
        <taxon>Araneae</taxon>
        <taxon>Araneomorphae</taxon>
        <taxon>Entelegynae</taxon>
        <taxon>Eresoidea</taxon>
        <taxon>Eresidae</taxon>
        <taxon>Stegodyphus</taxon>
    </lineage>
</organism>
<dbReference type="Pfam" id="PF10442">
    <property type="entry name" value="FIST_C"/>
    <property type="match status" value="1"/>
</dbReference>
<dbReference type="InterPro" id="IPR001810">
    <property type="entry name" value="F-box_dom"/>
</dbReference>
<dbReference type="Gene3D" id="1.20.1280.50">
    <property type="match status" value="1"/>
</dbReference>
<dbReference type="AlphaFoldDB" id="A0A087T182"/>
<keyword evidence="4" id="KW-1185">Reference proteome</keyword>
<reference evidence="3 4" key="1">
    <citation type="submission" date="2013-11" db="EMBL/GenBank/DDBJ databases">
        <title>Genome sequencing of Stegodyphus mimosarum.</title>
        <authorList>
            <person name="Bechsgaard J."/>
        </authorList>
    </citation>
    <scope>NUCLEOTIDE SEQUENCE [LARGE SCALE GENOMIC DNA]</scope>
</reference>
<evidence type="ECO:0000313" key="4">
    <source>
        <dbReference type="Proteomes" id="UP000054359"/>
    </source>
</evidence>
<dbReference type="Proteomes" id="UP000054359">
    <property type="component" value="Unassembled WGS sequence"/>
</dbReference>
<dbReference type="InterPro" id="IPR036047">
    <property type="entry name" value="F-box-like_dom_sf"/>
</dbReference>
<name>A0A087T182_STEMI</name>
<proteinExistence type="predicted"/>
<feature type="non-terminal residue" evidence="3">
    <location>
        <position position="389"/>
    </location>
</feature>
<accession>A0A087T182</accession>
<dbReference type="EMBL" id="KK112925">
    <property type="protein sequence ID" value="KFM58871.1"/>
    <property type="molecule type" value="Genomic_DNA"/>
</dbReference>
<dbReference type="SUPFAM" id="SSF81383">
    <property type="entry name" value="F-box domain"/>
    <property type="match status" value="1"/>
</dbReference>
<dbReference type="PANTHER" id="PTHR14939">
    <property type="entry name" value="F-BOX ONLY PROTEIN 22"/>
    <property type="match status" value="1"/>
</dbReference>
<dbReference type="GO" id="GO:0032436">
    <property type="term" value="P:positive regulation of proteasomal ubiquitin-dependent protein catabolic process"/>
    <property type="evidence" value="ECO:0007669"/>
    <property type="project" value="TreeGrafter"/>
</dbReference>